<keyword evidence="3" id="KW-0479">Metal-binding</keyword>
<keyword evidence="4" id="KW-0378">Hydrolase</keyword>
<keyword evidence="8" id="KW-0961">Cell wall biogenesis/degradation</keyword>
<dbReference type="Pfam" id="PF01427">
    <property type="entry name" value="Peptidase_M15"/>
    <property type="match status" value="1"/>
</dbReference>
<gene>
    <name evidence="9" type="ORF">DFR34_104119</name>
</gene>
<evidence type="ECO:0000256" key="6">
    <source>
        <dbReference type="ARBA" id="ARBA00022997"/>
    </source>
</evidence>
<evidence type="ECO:0000256" key="8">
    <source>
        <dbReference type="ARBA" id="ARBA00023316"/>
    </source>
</evidence>
<accession>A0A318KQZ7</accession>
<sequence length="199" mass="21653">MLPHAQITPSSPQVQAIPIADCGEPLLDASRSSLIRCGPPPECPETAPFYRLLRAGVLARLEQAQQHLPAGLHLRVYEGYRHPKIQQILFDAQWRRMQIAHPDQSAAWCYAQAAMLASPLRTFAGEPMIPPHSTGGAVDVDIVDAAGQPLDFGMALCDWGEVAPELCATQYPGLTDTAARHRQLLVEVMTAAGLVNYPQ</sequence>
<keyword evidence="7" id="KW-0482">Metalloprotease</keyword>
<dbReference type="GO" id="GO:0071555">
    <property type="term" value="P:cell wall organization"/>
    <property type="evidence" value="ECO:0007669"/>
    <property type="project" value="UniProtKB-KW"/>
</dbReference>
<evidence type="ECO:0000256" key="7">
    <source>
        <dbReference type="ARBA" id="ARBA00023049"/>
    </source>
</evidence>
<dbReference type="SUPFAM" id="SSF55166">
    <property type="entry name" value="Hedgehog/DD-peptidase"/>
    <property type="match status" value="1"/>
</dbReference>
<dbReference type="Proteomes" id="UP000247555">
    <property type="component" value="Unassembled WGS sequence"/>
</dbReference>
<dbReference type="EMBL" id="QJKI01000004">
    <property type="protein sequence ID" value="PXX80344.1"/>
    <property type="molecule type" value="Genomic_DNA"/>
</dbReference>
<dbReference type="GO" id="GO:0160237">
    <property type="term" value="F:D-Ala-D-Ala dipeptidase activity"/>
    <property type="evidence" value="ECO:0007669"/>
    <property type="project" value="UniProtKB-EC"/>
</dbReference>
<keyword evidence="6" id="KW-0224">Dipeptidase</keyword>
<name>A0A318KQZ7_9NEIS</name>
<proteinExistence type="predicted"/>
<dbReference type="InterPro" id="IPR009045">
    <property type="entry name" value="Zn_M74/Hedgehog-like"/>
</dbReference>
<keyword evidence="10" id="KW-1185">Reference proteome</keyword>
<evidence type="ECO:0000313" key="9">
    <source>
        <dbReference type="EMBL" id="PXX80344.1"/>
    </source>
</evidence>
<dbReference type="PANTHER" id="PTHR43126">
    <property type="entry name" value="D-ALANYL-D-ALANINE DIPEPTIDASE"/>
    <property type="match status" value="1"/>
</dbReference>
<reference evidence="9 10" key="1">
    <citation type="submission" date="2018-05" db="EMBL/GenBank/DDBJ databases">
        <title>Genomic Encyclopedia of Type Strains, Phase IV (KMG-IV): sequencing the most valuable type-strain genomes for metagenomic binning, comparative biology and taxonomic classification.</title>
        <authorList>
            <person name="Goeker M."/>
        </authorList>
    </citation>
    <scope>NUCLEOTIDE SEQUENCE [LARGE SCALE GENOMIC DNA]</scope>
    <source>
        <strain evidence="9 10">DSM 29661</strain>
    </source>
</reference>
<evidence type="ECO:0000256" key="5">
    <source>
        <dbReference type="ARBA" id="ARBA00022833"/>
    </source>
</evidence>
<comment type="catalytic activity">
    <reaction evidence="1">
        <text>D-alanyl-D-alanine + H2O = 2 D-alanine</text>
        <dbReference type="Rhea" id="RHEA:20661"/>
        <dbReference type="ChEBI" id="CHEBI:15377"/>
        <dbReference type="ChEBI" id="CHEBI:57416"/>
        <dbReference type="ChEBI" id="CHEBI:57822"/>
        <dbReference type="EC" id="3.4.13.22"/>
    </reaction>
</comment>
<dbReference type="GO" id="GO:0006508">
    <property type="term" value="P:proteolysis"/>
    <property type="evidence" value="ECO:0007669"/>
    <property type="project" value="UniProtKB-KW"/>
</dbReference>
<dbReference type="InterPro" id="IPR000755">
    <property type="entry name" value="A_A_dipeptidase"/>
</dbReference>
<dbReference type="GO" id="GO:0046872">
    <property type="term" value="F:metal ion binding"/>
    <property type="evidence" value="ECO:0007669"/>
    <property type="project" value="UniProtKB-KW"/>
</dbReference>
<evidence type="ECO:0000313" key="10">
    <source>
        <dbReference type="Proteomes" id="UP000247555"/>
    </source>
</evidence>
<evidence type="ECO:0000256" key="2">
    <source>
        <dbReference type="ARBA" id="ARBA00022670"/>
    </source>
</evidence>
<protein>
    <submittedName>
        <fullName evidence="9">D-alanyl-D-alanine dipeptidase</fullName>
    </submittedName>
</protein>
<organism evidence="9 10">
    <name type="scientific">Rivihabitans pingtungensis</name>
    <dbReference type="NCBI Taxonomy" id="1054498"/>
    <lineage>
        <taxon>Bacteria</taxon>
        <taxon>Pseudomonadati</taxon>
        <taxon>Pseudomonadota</taxon>
        <taxon>Betaproteobacteria</taxon>
        <taxon>Neisseriales</taxon>
        <taxon>Aquaspirillaceae</taxon>
        <taxon>Rivihabitans</taxon>
    </lineage>
</organism>
<dbReference type="AlphaFoldDB" id="A0A318KQZ7"/>
<evidence type="ECO:0000256" key="3">
    <source>
        <dbReference type="ARBA" id="ARBA00022723"/>
    </source>
</evidence>
<comment type="caution">
    <text evidence="9">The sequence shown here is derived from an EMBL/GenBank/DDBJ whole genome shotgun (WGS) entry which is preliminary data.</text>
</comment>
<keyword evidence="2" id="KW-0645">Protease</keyword>
<dbReference type="GO" id="GO:0008237">
    <property type="term" value="F:metallopeptidase activity"/>
    <property type="evidence" value="ECO:0007669"/>
    <property type="project" value="UniProtKB-KW"/>
</dbReference>
<evidence type="ECO:0000256" key="4">
    <source>
        <dbReference type="ARBA" id="ARBA00022801"/>
    </source>
</evidence>
<evidence type="ECO:0000256" key="1">
    <source>
        <dbReference type="ARBA" id="ARBA00001362"/>
    </source>
</evidence>
<dbReference type="Gene3D" id="3.30.1380.10">
    <property type="match status" value="1"/>
</dbReference>
<dbReference type="PANTHER" id="PTHR43126:SF2">
    <property type="entry name" value="D-ALANYL-D-ALANINE DIPEPTIDASE"/>
    <property type="match status" value="1"/>
</dbReference>
<keyword evidence="5" id="KW-0862">Zinc</keyword>